<dbReference type="OrthoDB" id="759366at2"/>
<reference evidence="1 2" key="1">
    <citation type="submission" date="2019-04" db="EMBL/GenBank/DDBJ databases">
        <title>Pedobacter sp. AR-2-6 sp. nov., isolated from Arctic soil.</title>
        <authorList>
            <person name="Dahal R.H."/>
            <person name="Kim D.-U."/>
        </authorList>
    </citation>
    <scope>NUCLEOTIDE SEQUENCE [LARGE SCALE GENOMIC DNA]</scope>
    <source>
        <strain evidence="1 2">AR-2-6</strain>
    </source>
</reference>
<name>A0A4U1C8W8_9SPHI</name>
<evidence type="ECO:0000313" key="2">
    <source>
        <dbReference type="Proteomes" id="UP000310477"/>
    </source>
</evidence>
<protein>
    <recommendedName>
        <fullName evidence="3">Crp/Fnr family transcriptional regulator</fullName>
    </recommendedName>
</protein>
<dbReference type="AlphaFoldDB" id="A0A4U1C8W8"/>
<organism evidence="1 2">
    <name type="scientific">Pedobacter cryotolerans</name>
    <dbReference type="NCBI Taxonomy" id="2571270"/>
    <lineage>
        <taxon>Bacteria</taxon>
        <taxon>Pseudomonadati</taxon>
        <taxon>Bacteroidota</taxon>
        <taxon>Sphingobacteriia</taxon>
        <taxon>Sphingobacteriales</taxon>
        <taxon>Sphingobacteriaceae</taxon>
        <taxon>Pedobacter</taxon>
    </lineage>
</organism>
<dbReference type="RefSeq" id="WP_136877186.1">
    <property type="nucleotide sequence ID" value="NZ_SWBO01000005.1"/>
</dbReference>
<accession>A0A4U1C8W8</accession>
<proteinExistence type="predicted"/>
<gene>
    <name evidence="1" type="ORF">FA045_11320</name>
</gene>
<dbReference type="Proteomes" id="UP000310477">
    <property type="component" value="Unassembled WGS sequence"/>
</dbReference>
<comment type="caution">
    <text evidence="1">The sequence shown here is derived from an EMBL/GenBank/DDBJ whole genome shotgun (WGS) entry which is preliminary data.</text>
</comment>
<evidence type="ECO:0008006" key="3">
    <source>
        <dbReference type="Google" id="ProtNLM"/>
    </source>
</evidence>
<keyword evidence="2" id="KW-1185">Reference proteome</keyword>
<evidence type="ECO:0000313" key="1">
    <source>
        <dbReference type="EMBL" id="TKC00023.1"/>
    </source>
</evidence>
<dbReference type="InterPro" id="IPR014710">
    <property type="entry name" value="RmlC-like_jellyroll"/>
</dbReference>
<dbReference type="EMBL" id="SWBO01000005">
    <property type="protein sequence ID" value="TKC00023.1"/>
    <property type="molecule type" value="Genomic_DNA"/>
</dbReference>
<sequence length="142" mass="16495">MWYSLDSFVVGYDYTRGNGQKVTRIYLPGDVFTDLSSFFQNKPAKLKLVILQGGDLLYVTRADFNGLRQYAEGFDLIQHLMLLEQELESWRGWIMTLRDEQKVAEFNQRYPMYLLPNHICASFLQMTPSRYSAVKANFTVGS</sequence>
<dbReference type="Gene3D" id="2.60.120.10">
    <property type="entry name" value="Jelly Rolls"/>
    <property type="match status" value="1"/>
</dbReference>